<sequence length="213" mass="22281">MREAPVVAVLIDLVGSRRLERRDVAQHEIETGFASVDGVASAIEPLHPTVGDEFQGVYPSLPAALTATLHARLSLPAGVDCRVGLGRGEIRVIGSGVAGGLQDGSAWWRARTAIDRAHELEDGAVPSARAWFVGSDEPGAEEAAVNAYLLARDALIGPLSARDRRLVLGAARGTAQKTLAEQESISQSAVSQALRRASAGALLTGARLFEDAC</sequence>
<proteinExistence type="predicted"/>
<evidence type="ECO:0000313" key="2">
    <source>
        <dbReference type="Proteomes" id="UP000241085"/>
    </source>
</evidence>
<dbReference type="RefSeq" id="WP_107575232.1">
    <property type="nucleotide sequence ID" value="NZ_PZPL01000001.1"/>
</dbReference>
<organism evidence="1 2">
    <name type="scientific">Rathayibacter caricis DSM 15933</name>
    <dbReference type="NCBI Taxonomy" id="1328867"/>
    <lineage>
        <taxon>Bacteria</taxon>
        <taxon>Bacillati</taxon>
        <taxon>Actinomycetota</taxon>
        <taxon>Actinomycetes</taxon>
        <taxon>Micrococcales</taxon>
        <taxon>Microbacteriaceae</taxon>
        <taxon>Rathayibacter</taxon>
    </lineage>
</organism>
<dbReference type="InterPro" id="IPR032580">
    <property type="entry name" value="SatD"/>
</dbReference>
<evidence type="ECO:0008006" key="3">
    <source>
        <dbReference type="Google" id="ProtNLM"/>
    </source>
</evidence>
<gene>
    <name evidence="1" type="ORF">C1I63_14475</name>
</gene>
<dbReference type="Pfam" id="PF16264">
    <property type="entry name" value="SatD"/>
    <property type="match status" value="1"/>
</dbReference>
<keyword evidence="2" id="KW-1185">Reference proteome</keyword>
<protein>
    <recommendedName>
        <fullName evidence="3">RNA polymerase subunit sigma-70</fullName>
    </recommendedName>
</protein>
<dbReference type="EMBL" id="PZPL01000001">
    <property type="protein sequence ID" value="PTL73926.1"/>
    <property type="molecule type" value="Genomic_DNA"/>
</dbReference>
<dbReference type="AlphaFoldDB" id="A0A2T4UWM2"/>
<comment type="caution">
    <text evidence="1">The sequence shown here is derived from an EMBL/GenBank/DDBJ whole genome shotgun (WGS) entry which is preliminary data.</text>
</comment>
<reference evidence="1 2" key="1">
    <citation type="submission" date="2018-03" db="EMBL/GenBank/DDBJ databases">
        <title>Bacteriophage NCPPB3778 and a type I-E CRISPR drive the evolution of the US Biological Select Agent, Rathayibacter toxicus.</title>
        <authorList>
            <person name="Davis E.W.II."/>
            <person name="Tabima J.F."/>
            <person name="Weisberg A.J."/>
            <person name="Dantas Lopes L."/>
            <person name="Wiseman M.S."/>
            <person name="Wiseman M.S."/>
            <person name="Pupko T."/>
            <person name="Belcher M.S."/>
            <person name="Sechler A.J."/>
            <person name="Tancos M.A."/>
            <person name="Schroeder B.K."/>
            <person name="Murray T.D."/>
            <person name="Luster D.G."/>
            <person name="Schneider W.L."/>
            <person name="Rogers E."/>
            <person name="Andreote F.D."/>
            <person name="Grunwald N.J."/>
            <person name="Putnam M.L."/>
            <person name="Chang J.H."/>
        </authorList>
    </citation>
    <scope>NUCLEOTIDE SEQUENCE [LARGE SCALE GENOMIC DNA]</scope>
    <source>
        <strain evidence="1 2">DSM 15933</strain>
    </source>
</reference>
<accession>A0A2T4UWM2</accession>
<evidence type="ECO:0000313" key="1">
    <source>
        <dbReference type="EMBL" id="PTL73926.1"/>
    </source>
</evidence>
<name>A0A2T4UWM2_9MICO</name>
<dbReference type="Proteomes" id="UP000241085">
    <property type="component" value="Unassembled WGS sequence"/>
</dbReference>